<gene>
    <name evidence="1" type="ORF">ACOLOM_LOCUS11430</name>
</gene>
<accession>A0ACA9PVR1</accession>
<keyword evidence="2" id="KW-1185">Reference proteome</keyword>
<dbReference type="EMBL" id="CAJVPT010041093">
    <property type="protein sequence ID" value="CAG8727089.1"/>
    <property type="molecule type" value="Genomic_DNA"/>
</dbReference>
<reference evidence="1" key="1">
    <citation type="submission" date="2021-06" db="EMBL/GenBank/DDBJ databases">
        <authorList>
            <person name="Kallberg Y."/>
            <person name="Tangrot J."/>
            <person name="Rosling A."/>
        </authorList>
    </citation>
    <scope>NUCLEOTIDE SEQUENCE</scope>
    <source>
        <strain evidence="1">CL356</strain>
    </source>
</reference>
<name>A0ACA9PVR1_9GLOM</name>
<protein>
    <submittedName>
        <fullName evidence="1">21_t:CDS:1</fullName>
    </submittedName>
</protein>
<organism evidence="1 2">
    <name type="scientific">Acaulospora colombiana</name>
    <dbReference type="NCBI Taxonomy" id="27376"/>
    <lineage>
        <taxon>Eukaryota</taxon>
        <taxon>Fungi</taxon>
        <taxon>Fungi incertae sedis</taxon>
        <taxon>Mucoromycota</taxon>
        <taxon>Glomeromycotina</taxon>
        <taxon>Glomeromycetes</taxon>
        <taxon>Diversisporales</taxon>
        <taxon>Acaulosporaceae</taxon>
        <taxon>Acaulospora</taxon>
    </lineage>
</organism>
<evidence type="ECO:0000313" key="1">
    <source>
        <dbReference type="EMBL" id="CAG8727089.1"/>
    </source>
</evidence>
<feature type="non-terminal residue" evidence="1">
    <location>
        <position position="1"/>
    </location>
</feature>
<comment type="caution">
    <text evidence="1">The sequence shown here is derived from an EMBL/GenBank/DDBJ whole genome shotgun (WGS) entry which is preliminary data.</text>
</comment>
<proteinExistence type="predicted"/>
<evidence type="ECO:0000313" key="2">
    <source>
        <dbReference type="Proteomes" id="UP000789525"/>
    </source>
</evidence>
<dbReference type="Proteomes" id="UP000789525">
    <property type="component" value="Unassembled WGS sequence"/>
</dbReference>
<sequence length="59" mass="6714">ELDITILELQSLNRINEPIENITEKETTDGDEDHAAKRLQKKKSYSKTINKCPQEADGT</sequence>